<reference evidence="1 2" key="1">
    <citation type="submission" date="2016-03" db="EMBL/GenBank/DDBJ databases">
        <title>EvidentialGene: Evidence-directed Construction of Genes on Genomes.</title>
        <authorList>
            <person name="Gilbert D.G."/>
            <person name="Choi J.-H."/>
            <person name="Mockaitis K."/>
            <person name="Colbourne J."/>
            <person name="Pfrender M."/>
        </authorList>
    </citation>
    <scope>NUCLEOTIDE SEQUENCE [LARGE SCALE GENOMIC DNA]</scope>
    <source>
        <strain evidence="1 2">Xinb3</strain>
        <tissue evidence="1">Complete organism</tissue>
    </source>
</reference>
<evidence type="ECO:0000313" key="2">
    <source>
        <dbReference type="Proteomes" id="UP000076858"/>
    </source>
</evidence>
<accession>A0A165AAC8</accession>
<evidence type="ECO:0000313" key="1">
    <source>
        <dbReference type="EMBL" id="KZS17368.1"/>
    </source>
</evidence>
<dbReference type="AlphaFoldDB" id="A0A165AAC8"/>
<dbReference type="Proteomes" id="UP000076858">
    <property type="component" value="Unassembled WGS sequence"/>
</dbReference>
<sequence>MLLSLRGRFTSFFRRWRRFTCCGGRYVQRMSPGRVETVHRACRLRGHICFLPRRRGRNAFLCCHRLRPPERRGQHSRDHQHEGIWHDVITDLHAEAEPIPLQLTRDDWFGHKLRTFATSWRRKICWDRRLLIIRREAHRIFVLF</sequence>
<proteinExistence type="predicted"/>
<comment type="caution">
    <text evidence="1">The sequence shown here is derived from an EMBL/GenBank/DDBJ whole genome shotgun (WGS) entry which is preliminary data.</text>
</comment>
<protein>
    <submittedName>
        <fullName evidence="1">Sn1-specific diacylglycerol lipase alpha-like protein</fullName>
    </submittedName>
</protein>
<dbReference type="EMBL" id="LRGB01000642">
    <property type="protein sequence ID" value="KZS17368.1"/>
    <property type="molecule type" value="Genomic_DNA"/>
</dbReference>
<keyword evidence="2" id="KW-1185">Reference proteome</keyword>
<organism evidence="1 2">
    <name type="scientific">Daphnia magna</name>
    <dbReference type="NCBI Taxonomy" id="35525"/>
    <lineage>
        <taxon>Eukaryota</taxon>
        <taxon>Metazoa</taxon>
        <taxon>Ecdysozoa</taxon>
        <taxon>Arthropoda</taxon>
        <taxon>Crustacea</taxon>
        <taxon>Branchiopoda</taxon>
        <taxon>Diplostraca</taxon>
        <taxon>Cladocera</taxon>
        <taxon>Anomopoda</taxon>
        <taxon>Daphniidae</taxon>
        <taxon>Daphnia</taxon>
    </lineage>
</organism>
<name>A0A165AAC8_9CRUS</name>
<gene>
    <name evidence="1" type="ORF">APZ42_017000</name>
</gene>